<evidence type="ECO:0000313" key="2">
    <source>
        <dbReference type="EMBL" id="NRS94171.1"/>
    </source>
</evidence>
<keyword evidence="1" id="KW-1133">Transmembrane helix</keyword>
<accession>A0A8J8K9Z2</accession>
<dbReference type="RefSeq" id="WP_173780687.1">
    <property type="nucleotide sequence ID" value="NZ_JABSNO010000057.1"/>
</dbReference>
<keyword evidence="3" id="KW-1185">Reference proteome</keyword>
<name>A0A8J8K9Z2_9FLAO</name>
<sequence length="105" mass="12915">MKNYKKPWLLLVPFLLILGFYFWGKMNFTKFYKKQINSKIVKRKDWAVQTVYFHLENKIFIDSNSIDNFDLKIGDSIFKKENTKNFNVYRKKNGKYKFYKNYTIQ</sequence>
<feature type="transmembrane region" description="Helical" evidence="1">
    <location>
        <begin position="6"/>
        <end position="24"/>
    </location>
</feature>
<dbReference type="AlphaFoldDB" id="A0A8J8K9Z2"/>
<proteinExistence type="predicted"/>
<protein>
    <submittedName>
        <fullName evidence="2">Uncharacterized protein</fullName>
    </submittedName>
</protein>
<dbReference type="EMBL" id="JABSNO010000057">
    <property type="protein sequence ID" value="NRS94171.1"/>
    <property type="molecule type" value="Genomic_DNA"/>
</dbReference>
<dbReference type="Proteomes" id="UP000610746">
    <property type="component" value="Unassembled WGS sequence"/>
</dbReference>
<organism evidence="2 3">
    <name type="scientific">Frigoriflavimonas asaccharolytica</name>
    <dbReference type="NCBI Taxonomy" id="2735899"/>
    <lineage>
        <taxon>Bacteria</taxon>
        <taxon>Pseudomonadati</taxon>
        <taxon>Bacteroidota</taxon>
        <taxon>Flavobacteriia</taxon>
        <taxon>Flavobacteriales</taxon>
        <taxon>Weeksellaceae</taxon>
        <taxon>Frigoriflavimonas</taxon>
    </lineage>
</organism>
<keyword evidence="1" id="KW-0812">Transmembrane</keyword>
<evidence type="ECO:0000256" key="1">
    <source>
        <dbReference type="SAM" id="Phobius"/>
    </source>
</evidence>
<comment type="caution">
    <text evidence="2">The sequence shown here is derived from an EMBL/GenBank/DDBJ whole genome shotgun (WGS) entry which is preliminary data.</text>
</comment>
<reference evidence="2" key="1">
    <citation type="submission" date="2020-05" db="EMBL/GenBank/DDBJ databases">
        <title>Genomic Encyclopedia of Type Strains, Phase IV (KMG-V): Genome sequencing to study the core and pangenomes of soil and plant-associated prokaryotes.</title>
        <authorList>
            <person name="Whitman W."/>
        </authorList>
    </citation>
    <scope>NUCLEOTIDE SEQUENCE</scope>
    <source>
        <strain evidence="2">16F</strain>
    </source>
</reference>
<keyword evidence="1" id="KW-0472">Membrane</keyword>
<evidence type="ECO:0000313" key="3">
    <source>
        <dbReference type="Proteomes" id="UP000610746"/>
    </source>
</evidence>
<gene>
    <name evidence="2" type="ORF">HNQ03_003277</name>
</gene>